<dbReference type="Gene3D" id="2.80.10.50">
    <property type="match status" value="1"/>
</dbReference>
<dbReference type="EMBL" id="GFDL01007999">
    <property type="protein sequence ID" value="JAV27046.1"/>
    <property type="molecule type" value="Transcribed_RNA"/>
</dbReference>
<dbReference type="AlphaFoldDB" id="A0A1Q3FHK6"/>
<reference evidence="3" key="1">
    <citation type="submission" date="2017-01" db="EMBL/GenBank/DDBJ databases">
        <title>A deep insight into the sialotranscriptome of adult male and female Cluex tarsalis mosquitoes.</title>
        <authorList>
            <person name="Ribeiro J.M."/>
            <person name="Moreira F."/>
            <person name="Bernard K.A."/>
            <person name="Calvo E."/>
        </authorList>
    </citation>
    <scope>NUCLEOTIDE SEQUENCE</scope>
    <source>
        <strain evidence="3">Kern County</strain>
        <tissue evidence="3">Salivary glands</tissue>
    </source>
</reference>
<proteinExistence type="predicted"/>
<sequence>MKVVFALLPALISAVLADVPTGCVTLWHVNYGNYLVAANRYDKNHRHVKDAERSEQWKIFRAGDGYRIKHADLNEYLFASYWTFANNNHVYLWIPKTDEESDKWTIEQEDKYYTIRNNKRGSCLFVGSLHWIYAKKAPMCNNKMFYWKIERC</sequence>
<feature type="chain" id="PRO_5012885359" evidence="1">
    <location>
        <begin position="18"/>
        <end position="152"/>
    </location>
</feature>
<organism evidence="3">
    <name type="scientific">Culex tarsalis</name>
    <name type="common">Encephalitis mosquito</name>
    <dbReference type="NCBI Taxonomy" id="7177"/>
    <lineage>
        <taxon>Eukaryota</taxon>
        <taxon>Metazoa</taxon>
        <taxon>Ecdysozoa</taxon>
        <taxon>Arthropoda</taxon>
        <taxon>Hexapoda</taxon>
        <taxon>Insecta</taxon>
        <taxon>Pterygota</taxon>
        <taxon>Neoptera</taxon>
        <taxon>Endopterygota</taxon>
        <taxon>Diptera</taxon>
        <taxon>Nematocera</taxon>
        <taxon>Culicoidea</taxon>
        <taxon>Culicidae</taxon>
        <taxon>Culicinae</taxon>
        <taxon>Culicini</taxon>
        <taxon>Culex</taxon>
        <taxon>Culex</taxon>
    </lineage>
</organism>
<name>A0A1Q3FHK6_CULTA</name>
<feature type="signal peptide" evidence="1">
    <location>
        <begin position="1"/>
        <end position="17"/>
    </location>
</feature>
<dbReference type="CDD" id="cd23667">
    <property type="entry name" value="beta-trefoil_Ricin_CqDVP-like"/>
    <property type="match status" value="1"/>
</dbReference>
<dbReference type="Pfam" id="PF14200">
    <property type="entry name" value="RicinB_lectin_2"/>
    <property type="match status" value="1"/>
</dbReference>
<evidence type="ECO:0000259" key="2">
    <source>
        <dbReference type="Pfam" id="PF14200"/>
    </source>
</evidence>
<keyword evidence="1" id="KW-0732">Signal</keyword>
<protein>
    <submittedName>
        <fullName evidence="3">Putative 16.8 kDa salivary protein</fullName>
    </submittedName>
</protein>
<dbReference type="InterPro" id="IPR035992">
    <property type="entry name" value="Ricin_B-like_lectins"/>
</dbReference>
<evidence type="ECO:0000256" key="1">
    <source>
        <dbReference type="SAM" id="SignalP"/>
    </source>
</evidence>
<accession>A0A1Q3FHK6</accession>
<feature type="domain" description="Ricin B lectin" evidence="2">
    <location>
        <begin position="56"/>
        <end position="126"/>
    </location>
</feature>
<evidence type="ECO:0000313" key="3">
    <source>
        <dbReference type="EMBL" id="JAV27046.1"/>
    </source>
</evidence>
<dbReference type="InterPro" id="IPR000772">
    <property type="entry name" value="Ricin_B_lectin"/>
</dbReference>
<dbReference type="SUPFAM" id="SSF50370">
    <property type="entry name" value="Ricin B-like lectins"/>
    <property type="match status" value="1"/>
</dbReference>